<dbReference type="PANTHER" id="PTHR38590:SF1">
    <property type="entry name" value="BLL0828 PROTEIN"/>
    <property type="match status" value="1"/>
</dbReference>
<accession>A0A388TGN8</accession>
<evidence type="ECO:0000313" key="2">
    <source>
        <dbReference type="EMBL" id="GBR76286.1"/>
    </source>
</evidence>
<protein>
    <recommendedName>
        <fullName evidence="1">DUF559 domain-containing protein</fullName>
    </recommendedName>
</protein>
<evidence type="ECO:0000313" key="3">
    <source>
        <dbReference type="Proteomes" id="UP000275925"/>
    </source>
</evidence>
<evidence type="ECO:0000259" key="1">
    <source>
        <dbReference type="Pfam" id="PF04480"/>
    </source>
</evidence>
<dbReference type="PANTHER" id="PTHR38590">
    <property type="entry name" value="BLL0828 PROTEIN"/>
    <property type="match status" value="1"/>
</dbReference>
<reference evidence="2 3" key="1">
    <citation type="journal article" date="2019" name="ISME J.">
        <title>Genome analyses of uncultured TG2/ZB3 bacteria in 'Margulisbacteria' specifically attached to ectosymbiotic spirochetes of protists in the termite gut.</title>
        <authorList>
            <person name="Utami Y.D."/>
            <person name="Kuwahara H."/>
            <person name="Igai K."/>
            <person name="Murakami T."/>
            <person name="Sugaya K."/>
            <person name="Morikawa T."/>
            <person name="Nagura Y."/>
            <person name="Yuki M."/>
            <person name="Deevong P."/>
            <person name="Inoue T."/>
            <person name="Kihara K."/>
            <person name="Lo N."/>
            <person name="Yamada A."/>
            <person name="Ohkuma M."/>
            <person name="Hongoh Y."/>
        </authorList>
    </citation>
    <scope>NUCLEOTIDE SEQUENCE [LARGE SCALE GENOMIC DNA]</scope>
    <source>
        <strain evidence="2">NkOx7-02</strain>
    </source>
</reference>
<dbReference type="InterPro" id="IPR007569">
    <property type="entry name" value="DUF559"/>
</dbReference>
<feature type="domain" description="DUF559" evidence="1">
    <location>
        <begin position="17"/>
        <end position="73"/>
    </location>
</feature>
<dbReference type="Gene3D" id="3.40.960.10">
    <property type="entry name" value="VSR Endonuclease"/>
    <property type="match status" value="1"/>
</dbReference>
<dbReference type="InterPro" id="IPR047216">
    <property type="entry name" value="Endonuclease_DUF559_bact"/>
</dbReference>
<organism evidence="2 3">
    <name type="scientific">Candidatus Termititenax persephonae</name>
    <dbReference type="NCBI Taxonomy" id="2218525"/>
    <lineage>
        <taxon>Bacteria</taxon>
        <taxon>Bacillati</taxon>
        <taxon>Candidatus Margulisiibacteriota</taxon>
        <taxon>Candidatus Termititenacia</taxon>
        <taxon>Candidatus Termititenacales</taxon>
        <taxon>Candidatus Termititenacaceae</taxon>
        <taxon>Candidatus Termititenax</taxon>
    </lineage>
</organism>
<name>A0A388TGN8_9BACT</name>
<dbReference type="InterPro" id="IPR011335">
    <property type="entry name" value="Restrct_endonuc-II-like"/>
</dbReference>
<dbReference type="Pfam" id="PF04480">
    <property type="entry name" value="DUF559"/>
    <property type="match status" value="1"/>
</dbReference>
<dbReference type="EMBL" id="BGZO01000022">
    <property type="protein sequence ID" value="GBR76286.1"/>
    <property type="molecule type" value="Genomic_DNA"/>
</dbReference>
<dbReference type="AlphaFoldDB" id="A0A388TGN8"/>
<comment type="caution">
    <text evidence="2">The sequence shown here is derived from an EMBL/GenBank/DDBJ whole genome shotgun (WGS) entry which is preliminary data.</text>
</comment>
<dbReference type="SUPFAM" id="SSF52980">
    <property type="entry name" value="Restriction endonuclease-like"/>
    <property type="match status" value="1"/>
</dbReference>
<dbReference type="Proteomes" id="UP000275925">
    <property type="component" value="Unassembled WGS sequence"/>
</dbReference>
<gene>
    <name evidence="2" type="ORF">NO2_0858</name>
</gene>
<sequence length="73" mass="8689">MYNRDVAKIYNMKRHIDTRRRLRKNMTVAELILWTALKNNKLGLRFRRQYGVKTFVPDFYCPARKLAVEADGG</sequence>
<proteinExistence type="predicted"/>
<keyword evidence="3" id="KW-1185">Reference proteome</keyword>